<name>A0A1D9P5C4_9FIRM</name>
<evidence type="ECO:0000313" key="2">
    <source>
        <dbReference type="Proteomes" id="UP000179284"/>
    </source>
</evidence>
<protein>
    <submittedName>
        <fullName evidence="1">Uncharacterized protein</fullName>
    </submittedName>
</protein>
<dbReference type="Pfam" id="PF21983">
    <property type="entry name" value="NikA-like"/>
    <property type="match status" value="1"/>
</dbReference>
<dbReference type="Proteomes" id="UP000179284">
    <property type="component" value="Chromosome I"/>
</dbReference>
<reference evidence="2" key="1">
    <citation type="submission" date="2016-10" db="EMBL/GenBank/DDBJ databases">
        <title>The complete genome sequence of the rumen bacterium Butyrivibrio hungatei MB2003.</title>
        <authorList>
            <person name="Palevich N."/>
            <person name="Kelly W.J."/>
            <person name="Leahy S.C."/>
            <person name="Altermann E."/>
            <person name="Rakonjac J."/>
            <person name="Attwood G.T."/>
        </authorList>
    </citation>
    <scope>NUCLEOTIDE SEQUENCE [LARGE SCALE GENOMIC DNA]</scope>
    <source>
        <strain evidence="2">MB2003</strain>
    </source>
</reference>
<dbReference type="AlphaFoldDB" id="A0A1D9P5C4"/>
<organism evidence="1 2">
    <name type="scientific">Butyrivibrio hungatei</name>
    <dbReference type="NCBI Taxonomy" id="185008"/>
    <lineage>
        <taxon>Bacteria</taxon>
        <taxon>Bacillati</taxon>
        <taxon>Bacillota</taxon>
        <taxon>Clostridia</taxon>
        <taxon>Lachnospirales</taxon>
        <taxon>Lachnospiraceae</taxon>
        <taxon>Butyrivibrio</taxon>
    </lineage>
</organism>
<evidence type="ECO:0000313" key="1">
    <source>
        <dbReference type="EMBL" id="AOZ97683.1"/>
    </source>
</evidence>
<dbReference type="InterPro" id="IPR053842">
    <property type="entry name" value="NikA-like"/>
</dbReference>
<proteinExistence type="predicted"/>
<keyword evidence="2" id="KW-1185">Reference proteome</keyword>
<sequence length="109" mass="12683">MKEYVDGIYIKLKPNERELIKSRMKEAGIINMSAYIRKMAIDGYVIRLDLSELNEVIRLFRITSNNINQYAKKANETGSIYLNDIKDIQEGQEELCQLLKGIMRKLAKI</sequence>
<dbReference type="KEGG" id="bhu:bhn_I2651"/>
<dbReference type="EMBL" id="CP017831">
    <property type="protein sequence ID" value="AOZ97683.1"/>
    <property type="molecule type" value="Genomic_DNA"/>
</dbReference>
<accession>A0A1D9P5C4</accession>
<dbReference type="RefSeq" id="WP_071177261.1">
    <property type="nucleotide sequence ID" value="NZ_CP017831.1"/>
</dbReference>
<gene>
    <name evidence="1" type="ORF">bhn_I2651</name>
</gene>
<dbReference type="OrthoDB" id="9804743at2"/>